<dbReference type="EMBL" id="GHJT01000041">
    <property type="protein sequence ID" value="MOY34012.1"/>
    <property type="molecule type" value="Transcribed_RNA"/>
</dbReference>
<dbReference type="AlphaFoldDB" id="A0A4D5RAH6"/>
<reference evidence="2" key="1">
    <citation type="submission" date="2019-04" db="EMBL/GenBank/DDBJ databases">
        <title>An insight into the mialome of Ixodes scapularis.</title>
        <authorList>
            <person name="Ribeiro J.M."/>
            <person name="Mather T.N."/>
            <person name="Karim S."/>
        </authorList>
    </citation>
    <scope>NUCLEOTIDE SEQUENCE</scope>
</reference>
<proteinExistence type="predicted"/>
<name>A0A4D5RAH6_IXOSC</name>
<accession>A0A4D5RAH6</accession>
<sequence length="86" mass="9585">MMFPPPVPTVPRKQTTCLLSPLLTPLASSQRMQNRTTFPHRASTTSRTPTPTRASLRRTPSVTGPTSHQTRRRSPDPEPTHPRECG</sequence>
<evidence type="ECO:0000256" key="1">
    <source>
        <dbReference type="SAM" id="MobiDB-lite"/>
    </source>
</evidence>
<feature type="compositionally biased region" description="Basic and acidic residues" evidence="1">
    <location>
        <begin position="73"/>
        <end position="86"/>
    </location>
</feature>
<organism evidence="2">
    <name type="scientific">Ixodes scapularis</name>
    <name type="common">Black-legged tick</name>
    <name type="synonym">Deer tick</name>
    <dbReference type="NCBI Taxonomy" id="6945"/>
    <lineage>
        <taxon>Eukaryota</taxon>
        <taxon>Metazoa</taxon>
        <taxon>Ecdysozoa</taxon>
        <taxon>Arthropoda</taxon>
        <taxon>Chelicerata</taxon>
        <taxon>Arachnida</taxon>
        <taxon>Acari</taxon>
        <taxon>Parasitiformes</taxon>
        <taxon>Ixodida</taxon>
        <taxon>Ixodoidea</taxon>
        <taxon>Ixodidae</taxon>
        <taxon>Ixodinae</taxon>
        <taxon>Ixodes</taxon>
    </lineage>
</organism>
<feature type="region of interest" description="Disordered" evidence="1">
    <location>
        <begin position="21"/>
        <end position="86"/>
    </location>
</feature>
<feature type="compositionally biased region" description="Low complexity" evidence="1">
    <location>
        <begin position="41"/>
        <end position="61"/>
    </location>
</feature>
<protein>
    <submittedName>
        <fullName evidence="2">Uncharacterized protein</fullName>
    </submittedName>
</protein>
<evidence type="ECO:0000313" key="2">
    <source>
        <dbReference type="EMBL" id="MOY34012.1"/>
    </source>
</evidence>